<dbReference type="GO" id="GO:0036064">
    <property type="term" value="C:ciliary basal body"/>
    <property type="evidence" value="ECO:0007669"/>
    <property type="project" value="TreeGrafter"/>
</dbReference>
<proteinExistence type="predicted"/>
<keyword evidence="3" id="KW-1185">Reference proteome</keyword>
<dbReference type="PANTHER" id="PTHR44414">
    <property type="entry name" value="PROTEIN NEDD1"/>
    <property type="match status" value="1"/>
</dbReference>
<dbReference type="GO" id="GO:0000278">
    <property type="term" value="P:mitotic cell cycle"/>
    <property type="evidence" value="ECO:0007669"/>
    <property type="project" value="TreeGrafter"/>
</dbReference>
<gene>
    <name evidence="2" type="ORF">TCAL_02373</name>
</gene>
<evidence type="ECO:0000313" key="3">
    <source>
        <dbReference type="Proteomes" id="UP000318571"/>
    </source>
</evidence>
<dbReference type="GO" id="GO:0007020">
    <property type="term" value="P:microtubule nucleation"/>
    <property type="evidence" value="ECO:0007669"/>
    <property type="project" value="TreeGrafter"/>
</dbReference>
<reference evidence="2 3" key="1">
    <citation type="journal article" date="2018" name="Nat. Ecol. Evol.">
        <title>Genomic signatures of mitonuclear coevolution across populations of Tigriopus californicus.</title>
        <authorList>
            <person name="Barreto F.S."/>
            <person name="Watson E.T."/>
            <person name="Lima T.G."/>
            <person name="Willett C.S."/>
            <person name="Edmands S."/>
            <person name="Li W."/>
            <person name="Burton R.S."/>
        </authorList>
    </citation>
    <scope>NUCLEOTIDE SEQUENCE [LARGE SCALE GENOMIC DNA]</scope>
    <source>
        <strain evidence="2 3">San Diego</strain>
    </source>
</reference>
<dbReference type="InterPro" id="IPR001680">
    <property type="entry name" value="WD40_rpt"/>
</dbReference>
<dbReference type="SUPFAM" id="SSF50978">
    <property type="entry name" value="WD40 repeat-like"/>
    <property type="match status" value="1"/>
</dbReference>
<dbReference type="SMART" id="SM00320">
    <property type="entry name" value="WD40"/>
    <property type="match status" value="5"/>
</dbReference>
<evidence type="ECO:0000313" key="2">
    <source>
        <dbReference type="EMBL" id="TRY71172.1"/>
    </source>
</evidence>
<name>A0A553P0P0_TIGCA</name>
<protein>
    <submittedName>
        <fullName evidence="2">Uncharacterized protein</fullName>
    </submittedName>
</protein>
<comment type="caution">
    <text evidence="2">The sequence shown here is derived from an EMBL/GenBank/DDBJ whole genome shotgun (WGS) entry which is preliminary data.</text>
</comment>
<feature type="region of interest" description="Disordered" evidence="1">
    <location>
        <begin position="321"/>
        <end position="365"/>
    </location>
</feature>
<evidence type="ECO:0000256" key="1">
    <source>
        <dbReference type="SAM" id="MobiDB-lite"/>
    </source>
</evidence>
<dbReference type="GO" id="GO:0043015">
    <property type="term" value="F:gamma-tubulin binding"/>
    <property type="evidence" value="ECO:0007669"/>
    <property type="project" value="TreeGrafter"/>
</dbReference>
<feature type="compositionally biased region" description="Acidic residues" evidence="1">
    <location>
        <begin position="559"/>
        <end position="572"/>
    </location>
</feature>
<organism evidence="2 3">
    <name type="scientific">Tigriopus californicus</name>
    <name type="common">Marine copepod</name>
    <dbReference type="NCBI Taxonomy" id="6832"/>
    <lineage>
        <taxon>Eukaryota</taxon>
        <taxon>Metazoa</taxon>
        <taxon>Ecdysozoa</taxon>
        <taxon>Arthropoda</taxon>
        <taxon>Crustacea</taxon>
        <taxon>Multicrustacea</taxon>
        <taxon>Hexanauplia</taxon>
        <taxon>Copepoda</taxon>
        <taxon>Harpacticoida</taxon>
        <taxon>Harpacticidae</taxon>
        <taxon>Tigriopus</taxon>
    </lineage>
</organism>
<dbReference type="PANTHER" id="PTHR44414:SF1">
    <property type="entry name" value="PROTEIN NEDD1"/>
    <property type="match status" value="1"/>
</dbReference>
<dbReference type="GO" id="GO:0005814">
    <property type="term" value="C:centriole"/>
    <property type="evidence" value="ECO:0007669"/>
    <property type="project" value="TreeGrafter"/>
</dbReference>
<feature type="non-terminal residue" evidence="2">
    <location>
        <position position="728"/>
    </location>
</feature>
<dbReference type="InterPro" id="IPR052818">
    <property type="entry name" value="NEDD1_Spindle_Assembly"/>
</dbReference>
<dbReference type="InterPro" id="IPR036322">
    <property type="entry name" value="WD40_repeat_dom_sf"/>
</dbReference>
<feature type="region of interest" description="Disordered" evidence="1">
    <location>
        <begin position="547"/>
        <end position="604"/>
    </location>
</feature>
<dbReference type="EMBL" id="VCGU01000009">
    <property type="protein sequence ID" value="TRY71172.1"/>
    <property type="molecule type" value="Genomic_DNA"/>
</dbReference>
<dbReference type="STRING" id="6832.A0A553P0P0"/>
<dbReference type="InterPro" id="IPR015943">
    <property type="entry name" value="WD40/YVTN_repeat-like_dom_sf"/>
</dbReference>
<accession>A0A553P0P0</accession>
<dbReference type="OMA" id="GTMVLWD"/>
<dbReference type="GO" id="GO:0005737">
    <property type="term" value="C:cytoplasm"/>
    <property type="evidence" value="ECO:0007669"/>
    <property type="project" value="TreeGrafter"/>
</dbReference>
<dbReference type="GO" id="GO:0005813">
    <property type="term" value="C:centrosome"/>
    <property type="evidence" value="ECO:0007669"/>
    <property type="project" value="TreeGrafter"/>
</dbReference>
<dbReference type="AlphaFoldDB" id="A0A553P0P0"/>
<sequence length="728" mass="79955">MATESYHLSVGGPKLVVLNCSEAYAPLHEYVPSNKSPILQSSWSSNGTCLASCVRHSDKVVMTYSKRNVFSSAEIATGLSQPLAVVFPRSTQRKLFVGNNCKVILYDIAKKKAAKEFEVKEPLSCLDISVNDQYLGAGCKRGSLFLLNNMTNQTSPPLKTVEADEITAVHFCHGYKSRLASCNDAGSVNLWDCNASKVLKTFREHTAPSTGLASFPFNDLLLLSSGLDKKCVGYDVKSGETCSTLKTDYPLTSVEALLNGNSIALGTSNGKVLIYDLRSFNKPLKIVPCQSGAVRSLVCQPPPETPRILRSQPSSTKVKLSNFETSSSLKENIPSSSPDLLRPLEETTTTTGMTKQSSTPDLGRDSIGSQVFSPLKQAGVSSPAMSVQSLGSHYGQNNASNLSVNNISHDSLFSPLRDNNSIHSPLGTMSGDMNLSSNVTRLSVGNNSGVFIPKTPIGSFNKSSGTPLISPLTMIREEDTLEHDKIAARLSHSFIQASQPSPKKFTHASKPTLVEVSQCETLPTGSSTAFQQSRLTSSTPAALLASNLEGQTRQVVRIDDEDEEDEDEDENHESERPVDDVDSYDSSDKNNYRRTSKTKGDGGDIKAIMTAFPRALMETQQYMHDSADELVQRSAQIADQRNGKESAGHEIDSVFQQKFMRSCVEEAMDEFCSEMRQQMWHMQYDTIRAFQLQKEEMGRLLRSYAVNEALLSENQRLKQENETLRNYF</sequence>
<dbReference type="GO" id="GO:0000922">
    <property type="term" value="C:spindle pole"/>
    <property type="evidence" value="ECO:0007669"/>
    <property type="project" value="TreeGrafter"/>
</dbReference>
<dbReference type="Proteomes" id="UP000318571">
    <property type="component" value="Chromosome 9"/>
</dbReference>
<dbReference type="Gene3D" id="2.130.10.10">
    <property type="entry name" value="YVTN repeat-like/Quinoprotein amine dehydrogenase"/>
    <property type="match status" value="2"/>
</dbReference>
<feature type="compositionally biased region" description="Polar residues" evidence="1">
    <location>
        <begin position="321"/>
        <end position="338"/>
    </location>
</feature>